<keyword evidence="4 6" id="KW-1133">Transmembrane helix</keyword>
<feature type="transmembrane region" description="Helical" evidence="6">
    <location>
        <begin position="30"/>
        <end position="46"/>
    </location>
</feature>
<evidence type="ECO:0000313" key="8">
    <source>
        <dbReference type="Proteomes" id="UP000242645"/>
    </source>
</evidence>
<keyword evidence="3 6" id="KW-0812">Transmembrane</keyword>
<keyword evidence="5 6" id="KW-0472">Membrane</keyword>
<keyword evidence="8" id="KW-1185">Reference proteome</keyword>
<evidence type="ECO:0000256" key="1">
    <source>
        <dbReference type="ARBA" id="ARBA00004141"/>
    </source>
</evidence>
<evidence type="ECO:0000256" key="5">
    <source>
        <dbReference type="ARBA" id="ARBA00023136"/>
    </source>
</evidence>
<dbReference type="PIRSF" id="PIRSF002457">
    <property type="entry name" value="DASS"/>
    <property type="match status" value="1"/>
</dbReference>
<evidence type="ECO:0000256" key="2">
    <source>
        <dbReference type="ARBA" id="ARBA00007349"/>
    </source>
</evidence>
<feature type="transmembrane region" description="Helical" evidence="6">
    <location>
        <begin position="305"/>
        <end position="323"/>
    </location>
</feature>
<accession>A0A1J1DP01</accession>
<feature type="transmembrane region" description="Helical" evidence="6">
    <location>
        <begin position="230"/>
        <end position="253"/>
    </location>
</feature>
<feature type="transmembrane region" description="Helical" evidence="6">
    <location>
        <begin position="455"/>
        <end position="477"/>
    </location>
</feature>
<dbReference type="RefSeq" id="WP_096399109.1">
    <property type="nucleotide sequence ID" value="NZ_AP017368.1"/>
</dbReference>
<comment type="similarity">
    <text evidence="2">Belongs to the SLC13A/DASS transporter (TC 2.A.47) family. DIT1 subfamily.</text>
</comment>
<evidence type="ECO:0000256" key="4">
    <source>
        <dbReference type="ARBA" id="ARBA00022989"/>
    </source>
</evidence>
<feature type="transmembrane region" description="Helical" evidence="6">
    <location>
        <begin position="282"/>
        <end position="298"/>
    </location>
</feature>
<name>A0A1J1DP01_9BACT</name>
<dbReference type="InterPro" id="IPR001898">
    <property type="entry name" value="SLC13A/DASS"/>
</dbReference>
<feature type="transmembrane region" description="Helical" evidence="6">
    <location>
        <begin position="335"/>
        <end position="355"/>
    </location>
</feature>
<feature type="transmembrane region" description="Helical" evidence="6">
    <location>
        <begin position="417"/>
        <end position="435"/>
    </location>
</feature>
<dbReference type="AlphaFoldDB" id="A0A1J1DP01"/>
<feature type="transmembrane region" description="Helical" evidence="6">
    <location>
        <begin position="128"/>
        <end position="146"/>
    </location>
</feature>
<feature type="transmembrane region" description="Helical" evidence="6">
    <location>
        <begin position="362"/>
        <end position="382"/>
    </location>
</feature>
<gene>
    <name evidence="7" type="ORF">RSDT_0049</name>
</gene>
<dbReference type="PANTHER" id="PTHR42826">
    <property type="entry name" value="DICARBOXYLATE TRANSPORTER 2.1, CHLOROPLASTIC"/>
    <property type="match status" value="1"/>
</dbReference>
<reference evidence="7 8" key="1">
    <citation type="journal article" date="2017" name="ISME J.">
        <title>Genome of 'Ca. Desulfovibrio trichonymphae', an H2-oxidizing bacterium in a tripartite symbiotic system within a protist cell in the termite gut.</title>
        <authorList>
            <person name="Kuwahara H."/>
            <person name="Yuki M."/>
            <person name="Izawa K."/>
            <person name="Ohkuma M."/>
            <person name="Hongoh Y."/>
        </authorList>
    </citation>
    <scope>NUCLEOTIDE SEQUENCE [LARGE SCALE GENOMIC DNA]</scope>
    <source>
        <strain evidence="7 8">Rs-N31</strain>
    </source>
</reference>
<dbReference type="GO" id="GO:0022857">
    <property type="term" value="F:transmembrane transporter activity"/>
    <property type="evidence" value="ECO:0007669"/>
    <property type="project" value="InterPro"/>
</dbReference>
<dbReference type="GO" id="GO:0016020">
    <property type="term" value="C:membrane"/>
    <property type="evidence" value="ECO:0007669"/>
    <property type="project" value="UniProtKB-SubCell"/>
</dbReference>
<evidence type="ECO:0000256" key="3">
    <source>
        <dbReference type="ARBA" id="ARBA00022692"/>
    </source>
</evidence>
<proteinExistence type="inferred from homology"/>
<protein>
    <submittedName>
        <fullName evidence="7">Putative sodium:sulfate symporter</fullName>
    </submittedName>
</protein>
<feature type="transmembrane region" description="Helical" evidence="6">
    <location>
        <begin position="182"/>
        <end position="209"/>
    </location>
</feature>
<dbReference type="Proteomes" id="UP000242645">
    <property type="component" value="Chromosome"/>
</dbReference>
<feature type="transmembrane region" description="Helical" evidence="6">
    <location>
        <begin position="89"/>
        <end position="107"/>
    </location>
</feature>
<comment type="subcellular location">
    <subcellularLocation>
        <location evidence="1">Membrane</location>
        <topology evidence="1">Multi-pass membrane protein</topology>
    </subcellularLocation>
</comment>
<evidence type="ECO:0000313" key="7">
    <source>
        <dbReference type="EMBL" id="BAV91561.1"/>
    </source>
</evidence>
<feature type="transmembrane region" description="Helical" evidence="6">
    <location>
        <begin position="7"/>
        <end position="24"/>
    </location>
</feature>
<evidence type="ECO:0000256" key="6">
    <source>
        <dbReference type="SAM" id="Phobius"/>
    </source>
</evidence>
<dbReference type="NCBIfam" id="TIGR00785">
    <property type="entry name" value="dass"/>
    <property type="match status" value="1"/>
</dbReference>
<dbReference type="InterPro" id="IPR030676">
    <property type="entry name" value="CitT-rel"/>
</dbReference>
<dbReference type="KEGG" id="dtr:RSDT_0049"/>
<feature type="transmembrane region" description="Helical" evidence="6">
    <location>
        <begin position="388"/>
        <end position="410"/>
    </location>
</feature>
<dbReference type="OrthoDB" id="3170849at2"/>
<dbReference type="EMBL" id="AP017368">
    <property type="protein sequence ID" value="BAV91561.1"/>
    <property type="molecule type" value="Genomic_DNA"/>
</dbReference>
<dbReference type="Pfam" id="PF00939">
    <property type="entry name" value="Na_sulph_symp"/>
    <property type="match status" value="1"/>
</dbReference>
<organism evidence="7 8">
    <name type="scientific">Candidatus Desulfovibrio trichonymphae</name>
    <dbReference type="NCBI Taxonomy" id="1725232"/>
    <lineage>
        <taxon>Bacteria</taxon>
        <taxon>Pseudomonadati</taxon>
        <taxon>Thermodesulfobacteriota</taxon>
        <taxon>Desulfovibrionia</taxon>
        <taxon>Desulfovibrionales</taxon>
        <taxon>Desulfovibrionaceae</taxon>
        <taxon>Desulfovibrio</taxon>
    </lineage>
</organism>
<sequence>MNNKMKAILPIAVTVIIWLLPVPDGLTANAMRYLGIFLGVILALILEPLPNSAVGLIGCTLAGALRLVPGPNGKVATLGQSLGFTLSGFVDSTVWLIFVAYMFAMGYEKTGLGKRIALLLMKKLGGKALGLGFATALADLVLAPFIPSNTARSAGSVYPVVKNIPPMYGSFPENEPRKIGAYLMWICIATTSVTSSMFFTGLAPNLLALSLIGKTPGVDAAAVSITWMDWFWCMLPAGVILFILVPLLTYVIYPPTQKTFAETPKWAGGELEKIGPITRQEIMMAIMAFIALVLWIFGSKLLNATMVALVVLCLMVIFDVINWNDVISNKSAWNTLTWFATLVAMASGLEKVGFLKWLGAIFAHYLAGSSPFVVLFGLMALFYFSHYFFASLTAHTTALMPVLLATGAAVPGVDIRLLGMMLAGCLGIMGILTPYGTGPSPVYYNTGYIEKKTFWIFGSVYGFIFFAVYAVFAMFWFPKIL</sequence>